<dbReference type="PANTHER" id="PTHR30419:SF8">
    <property type="entry name" value="NITROGEN ASSIMILATION TRANSCRIPTIONAL ACTIVATOR-RELATED"/>
    <property type="match status" value="1"/>
</dbReference>
<proteinExistence type="inferred from homology"/>
<evidence type="ECO:0000256" key="3">
    <source>
        <dbReference type="ARBA" id="ARBA00023125"/>
    </source>
</evidence>
<evidence type="ECO:0000256" key="1">
    <source>
        <dbReference type="ARBA" id="ARBA00009437"/>
    </source>
</evidence>
<protein>
    <submittedName>
        <fullName evidence="7">LysR family transcriptional regulator</fullName>
    </submittedName>
</protein>
<dbReference type="InterPro" id="IPR036388">
    <property type="entry name" value="WH-like_DNA-bd_sf"/>
</dbReference>
<name>A0AAU7X9T0_9HYPH</name>
<dbReference type="InterPro" id="IPR036390">
    <property type="entry name" value="WH_DNA-bd_sf"/>
</dbReference>
<sequence>MPDAPEEPAKDPARAPKRTAQRVSPAERLLKTRLKLRHLNLLVALDDHRKLHRAASELNLSQPAASKMLGEIEDIVGVPLFERLPRGIEPTWYGEALIRRTRTMLSELGQAGEEIAALKAGEGGAVAIGTVMAPAVDAVLEALKAVRSRMSRLQVSVDIETSDVLTERLLASKLDFAVARIPTGVNPQPFVYRECKAEECCLMVARSHPLADKAVVTPADLYDREWVLQPRGSLLRRSLEAIMRRHGVPPPDRVLVTGSILMTMVMAAKTEAIAPLAIPVAELFVTSGNFKILKFSEPITVEPFGLVRVRDRPLSPSAQVLYAAIEEQLVGR</sequence>
<feature type="domain" description="HTH lysR-type" evidence="6">
    <location>
        <begin position="34"/>
        <end position="91"/>
    </location>
</feature>
<dbReference type="SUPFAM" id="SSF46785">
    <property type="entry name" value="Winged helix' DNA-binding domain"/>
    <property type="match status" value="1"/>
</dbReference>
<dbReference type="InterPro" id="IPR000847">
    <property type="entry name" value="LysR_HTH_N"/>
</dbReference>
<dbReference type="EMBL" id="CP158568">
    <property type="protein sequence ID" value="XBY44556.1"/>
    <property type="molecule type" value="Genomic_DNA"/>
</dbReference>
<dbReference type="Pfam" id="PF03466">
    <property type="entry name" value="LysR_substrate"/>
    <property type="match status" value="1"/>
</dbReference>
<keyword evidence="4" id="KW-0804">Transcription</keyword>
<organism evidence="7">
    <name type="scientific">Methyloraptor flagellatus</name>
    <dbReference type="NCBI Taxonomy" id="3162530"/>
    <lineage>
        <taxon>Bacteria</taxon>
        <taxon>Pseudomonadati</taxon>
        <taxon>Pseudomonadota</taxon>
        <taxon>Alphaproteobacteria</taxon>
        <taxon>Hyphomicrobiales</taxon>
        <taxon>Ancalomicrobiaceae</taxon>
        <taxon>Methyloraptor</taxon>
    </lineage>
</organism>
<keyword evidence="3" id="KW-0238">DNA-binding</keyword>
<dbReference type="GO" id="GO:0003700">
    <property type="term" value="F:DNA-binding transcription factor activity"/>
    <property type="evidence" value="ECO:0007669"/>
    <property type="project" value="InterPro"/>
</dbReference>
<dbReference type="PROSITE" id="PS50931">
    <property type="entry name" value="HTH_LYSR"/>
    <property type="match status" value="1"/>
</dbReference>
<feature type="region of interest" description="Disordered" evidence="5">
    <location>
        <begin position="1"/>
        <end position="25"/>
    </location>
</feature>
<dbReference type="InterPro" id="IPR005119">
    <property type="entry name" value="LysR_subst-bd"/>
</dbReference>
<dbReference type="RefSeq" id="WP_407049649.1">
    <property type="nucleotide sequence ID" value="NZ_CP158568.1"/>
</dbReference>
<gene>
    <name evidence="7" type="ORF">ABS361_21545</name>
</gene>
<evidence type="ECO:0000313" key="7">
    <source>
        <dbReference type="EMBL" id="XBY44556.1"/>
    </source>
</evidence>
<evidence type="ECO:0000256" key="5">
    <source>
        <dbReference type="SAM" id="MobiDB-lite"/>
    </source>
</evidence>
<evidence type="ECO:0000256" key="2">
    <source>
        <dbReference type="ARBA" id="ARBA00023015"/>
    </source>
</evidence>
<accession>A0AAU7X9T0</accession>
<dbReference type="InterPro" id="IPR050950">
    <property type="entry name" value="HTH-type_LysR_regulators"/>
</dbReference>
<dbReference type="Gene3D" id="1.10.10.10">
    <property type="entry name" value="Winged helix-like DNA-binding domain superfamily/Winged helix DNA-binding domain"/>
    <property type="match status" value="1"/>
</dbReference>
<dbReference type="GO" id="GO:0003677">
    <property type="term" value="F:DNA binding"/>
    <property type="evidence" value="ECO:0007669"/>
    <property type="project" value="UniProtKB-KW"/>
</dbReference>
<reference evidence="7" key="1">
    <citation type="submission" date="2024-06" db="EMBL/GenBank/DDBJ databases">
        <title>Methylostella associata gen. nov., sp. nov., a novel Ancalomicrobiaceae-affiliated facultatively methylotrophic bacteria that feed on methanotrophs of the genus Methylococcus.</title>
        <authorList>
            <person name="Saltykova V."/>
            <person name="Danilova O.V."/>
            <person name="Oshkin I.Y."/>
            <person name="Belova S.E."/>
            <person name="Pimenov N.V."/>
            <person name="Dedysh S.N."/>
        </authorList>
    </citation>
    <scope>NUCLEOTIDE SEQUENCE</scope>
    <source>
        <strain evidence="7">S20</strain>
    </source>
</reference>
<comment type="similarity">
    <text evidence="1">Belongs to the LysR transcriptional regulatory family.</text>
</comment>
<dbReference type="Pfam" id="PF00126">
    <property type="entry name" value="HTH_1"/>
    <property type="match status" value="1"/>
</dbReference>
<dbReference type="PANTHER" id="PTHR30419">
    <property type="entry name" value="HTH-TYPE TRANSCRIPTIONAL REGULATOR YBHD"/>
    <property type="match status" value="1"/>
</dbReference>
<dbReference type="SUPFAM" id="SSF53850">
    <property type="entry name" value="Periplasmic binding protein-like II"/>
    <property type="match status" value="1"/>
</dbReference>
<dbReference type="AlphaFoldDB" id="A0AAU7X9T0"/>
<dbReference type="GO" id="GO:0005829">
    <property type="term" value="C:cytosol"/>
    <property type="evidence" value="ECO:0007669"/>
    <property type="project" value="TreeGrafter"/>
</dbReference>
<dbReference type="PRINTS" id="PR00039">
    <property type="entry name" value="HTHLYSR"/>
</dbReference>
<keyword evidence="2" id="KW-0805">Transcription regulation</keyword>
<dbReference type="Gene3D" id="3.40.190.290">
    <property type="match status" value="1"/>
</dbReference>
<evidence type="ECO:0000259" key="6">
    <source>
        <dbReference type="PROSITE" id="PS50931"/>
    </source>
</evidence>
<evidence type="ECO:0000256" key="4">
    <source>
        <dbReference type="ARBA" id="ARBA00023163"/>
    </source>
</evidence>
<dbReference type="KEGG" id="mflg:ABS361_21545"/>